<protein>
    <submittedName>
        <fullName evidence="1">Polymerase PA</fullName>
    </submittedName>
</protein>
<dbReference type="GO" id="GO:0039694">
    <property type="term" value="P:viral RNA genome replication"/>
    <property type="evidence" value="ECO:0007669"/>
    <property type="project" value="InterPro"/>
</dbReference>
<organism evidence="1">
    <name type="scientific">Jingshan Fly Virus 1</name>
    <dbReference type="NCBI Taxonomy" id="1608053"/>
    <lineage>
        <taxon>Viruses</taxon>
        <taxon>Riboviria</taxon>
        <taxon>Orthornavirae</taxon>
        <taxon>Negarnaviricota</taxon>
        <taxon>Polyploviricotina</taxon>
        <taxon>Insthoviricetes</taxon>
        <taxon>Articulavirales</taxon>
        <taxon>Orthomyxoviridae</taxon>
        <taxon>Quaranjavirus</taxon>
    </lineage>
</organism>
<reference evidence="1" key="1">
    <citation type="journal article" date="2016" name="Nature">
        <title>Redefining the invertebrate RNA virosphere.</title>
        <authorList>
            <person name="Shi M."/>
            <person name="Lin X.D."/>
            <person name="Tian J.H."/>
            <person name="Chen L.J."/>
            <person name="Chen X."/>
            <person name="Li C.X."/>
            <person name="Qin X.C."/>
            <person name="Li J."/>
            <person name="Cao J.P."/>
            <person name="Eden J.S."/>
            <person name="Buchmann J."/>
            <person name="Wang W."/>
            <person name="Xu J."/>
            <person name="Holmes E.C."/>
            <person name="Zhang Y.Z."/>
        </authorList>
    </citation>
    <scope>NUCLEOTIDE SEQUENCE</scope>
    <source>
        <strain evidence="1">SYY1-7</strain>
    </source>
</reference>
<accession>A0A1L3KKD3</accession>
<dbReference type="InterPro" id="IPR001009">
    <property type="entry name" value="PA/PA-X"/>
</dbReference>
<dbReference type="Gene3D" id="3.40.91.90">
    <property type="entry name" value="Influenza RNA-dependent RNA polymerase subunit PA, endonuclease domain"/>
    <property type="match status" value="1"/>
</dbReference>
<name>A0A1L3KKD3_9ORTO</name>
<sequence>MSCQTKLEQLCKEGSLYDEEFITRFGYTSPHWELSNWFQREASLRHDMVCLLLCNTEPYMKDDNMPDALDPPRKKRKMQEEIIESIASSSTTSSENTLGSDLTTEDTEDIANDSRFRYVLLEGRSNLVVIQNTICKNYGIEKLTRQYDIFDRKEAKFIEVKVTKNKERSFEEYQNYFDDKKSTCFFHIHPETQEITMVGKLDRMPGEGKAISFLLRRLSIMQISFNIQDTEIEYERDLIDEIFPCRRLNEMVEDWVKSFWKLRQMPLRKEDENPTFKKKVEKLKEKELKNLIEDTTKRETDFIKFKAKLLPHVFTDYILTKEEEDSKILDDLFKECKFNEMEFQWILDKWNLKKDTFDFLRESEYKETPDMILDNLGIGRKKTVRYDNHEQLVQDEFGEPEKLRYSAWISNLLKDSTETDENELSYFQHLVEPEFESIHPMGSLSQKVINKLFQTFSETELAAYCSKVRNFYSRLGGAYLKRNVESNKRPAVVIFPLYSSGQKDGEKIRKVNGFCLRGPQHAKKPTDRIPFLTFELMGKSKRSLLYQQFIKKPRFITDSLGRKWCVRINSIMKQDPSYLTFVVNSTYLTANMIGEMTLTNASLLRSPTFEHDVIIYINTYREWFLERMAESVYMAVMGNSQEEGTLAAVRKIFMLKLNWSRGLPAWGSDLPGFAESLNECLLDQPLALYFAKQFRDILDEN</sequence>
<dbReference type="Pfam" id="PF00603">
    <property type="entry name" value="Flu_PA"/>
    <property type="match status" value="2"/>
</dbReference>
<evidence type="ECO:0000313" key="1">
    <source>
        <dbReference type="EMBL" id="APG77878.1"/>
    </source>
</evidence>
<dbReference type="InterPro" id="IPR038372">
    <property type="entry name" value="PA/PA-X_sf"/>
</dbReference>
<dbReference type="EMBL" id="KX883856">
    <property type="protein sequence ID" value="APG77878.1"/>
    <property type="molecule type" value="Viral_cRNA"/>
</dbReference>
<dbReference type="GO" id="GO:0003723">
    <property type="term" value="F:RNA binding"/>
    <property type="evidence" value="ECO:0007669"/>
    <property type="project" value="InterPro"/>
</dbReference>
<proteinExistence type="predicted"/>